<dbReference type="PANTHER" id="PTHR45033:SF3">
    <property type="entry name" value="DEHYDROGENASE, PUTATIVE (AFU_ORTHOLOGUE AFUA_2G13270)-RELATED"/>
    <property type="match status" value="1"/>
</dbReference>
<dbReference type="PANTHER" id="PTHR45033">
    <property type="match status" value="1"/>
</dbReference>
<dbReference type="InterPro" id="IPR013154">
    <property type="entry name" value="ADH-like_N"/>
</dbReference>
<sequence>MKAIIVEETNFEPTYHNAKLVDLPKPELTEDGQALLDVHAVSFNHREVWIRKGVYPVIVFNSILGADGVGRIAELKGNSSKLKVGDRVVVMPSIGWTKDPKGPEGDHYIIGGGPAPGVFSEHYVGQQDDLFKVPDHLTDAEAAALPLAGLTAWRAAFTKGEVREGQNVLITGIGGGVALMTLLLCVAAGANVYVNSSDDAKIRKAIELGARGGVNYKSDNWVSQLQNLTHGEPFDVVIDGAGGEAFGAFSNLLRQGGIIVSYGMTVNFEVKYDMIAVLRNIEVRGSTMGSRFEFGEMVDFVGKHKIKPVVSHVWPGLESAEEAFNVIKAGAQFGKVVLTLKSDSQL</sequence>
<evidence type="ECO:0000313" key="3">
    <source>
        <dbReference type="EMBL" id="OAQ23289.1"/>
    </source>
</evidence>
<dbReference type="Pfam" id="PF08240">
    <property type="entry name" value="ADH_N"/>
    <property type="match status" value="1"/>
</dbReference>
<organism evidence="3 4">
    <name type="scientific">Linnemannia elongata AG-77</name>
    <dbReference type="NCBI Taxonomy" id="1314771"/>
    <lineage>
        <taxon>Eukaryota</taxon>
        <taxon>Fungi</taxon>
        <taxon>Fungi incertae sedis</taxon>
        <taxon>Mucoromycota</taxon>
        <taxon>Mortierellomycotina</taxon>
        <taxon>Mortierellomycetes</taxon>
        <taxon>Mortierellales</taxon>
        <taxon>Mortierellaceae</taxon>
        <taxon>Linnemannia</taxon>
    </lineage>
</organism>
<dbReference type="Gene3D" id="3.40.50.720">
    <property type="entry name" value="NAD(P)-binding Rossmann-like Domain"/>
    <property type="match status" value="1"/>
</dbReference>
<protein>
    <submittedName>
        <fullName evidence="3">NAD-P-binding protein</fullName>
    </submittedName>
</protein>
<accession>A0A197JFU8</accession>
<keyword evidence="1" id="KW-1133">Transmembrane helix</keyword>
<keyword evidence="1" id="KW-0812">Transmembrane</keyword>
<evidence type="ECO:0000259" key="2">
    <source>
        <dbReference type="SMART" id="SM00829"/>
    </source>
</evidence>
<dbReference type="Gene3D" id="3.90.180.10">
    <property type="entry name" value="Medium-chain alcohol dehydrogenases, catalytic domain"/>
    <property type="match status" value="1"/>
</dbReference>
<dbReference type="InterPro" id="IPR036291">
    <property type="entry name" value="NAD(P)-bd_dom_sf"/>
</dbReference>
<dbReference type="OrthoDB" id="449487at2759"/>
<dbReference type="InterPro" id="IPR052711">
    <property type="entry name" value="Zinc_ADH-like"/>
</dbReference>
<proteinExistence type="predicted"/>
<dbReference type="GO" id="GO:0016491">
    <property type="term" value="F:oxidoreductase activity"/>
    <property type="evidence" value="ECO:0007669"/>
    <property type="project" value="InterPro"/>
</dbReference>
<dbReference type="EMBL" id="KV442123">
    <property type="protein sequence ID" value="OAQ23289.1"/>
    <property type="molecule type" value="Genomic_DNA"/>
</dbReference>
<keyword evidence="4" id="KW-1185">Reference proteome</keyword>
<dbReference type="SMART" id="SM00829">
    <property type="entry name" value="PKS_ER"/>
    <property type="match status" value="1"/>
</dbReference>
<feature type="transmembrane region" description="Helical" evidence="1">
    <location>
        <begin position="168"/>
        <end position="194"/>
    </location>
</feature>
<dbReference type="SUPFAM" id="SSF50129">
    <property type="entry name" value="GroES-like"/>
    <property type="match status" value="1"/>
</dbReference>
<dbReference type="InterPro" id="IPR020843">
    <property type="entry name" value="ER"/>
</dbReference>
<name>A0A197JFU8_9FUNG</name>
<gene>
    <name evidence="3" type="ORF">K457DRAFT_118716</name>
</gene>
<dbReference type="InterPro" id="IPR011032">
    <property type="entry name" value="GroES-like_sf"/>
</dbReference>
<dbReference type="FunFam" id="3.40.50.720:FF:000481">
    <property type="entry name" value="Alcohol dehydrogenase, variant"/>
    <property type="match status" value="1"/>
</dbReference>
<reference evidence="3 4" key="1">
    <citation type="submission" date="2016-05" db="EMBL/GenBank/DDBJ databases">
        <title>Genome sequencing reveals origins of a unique bacterial endosymbiosis in the earliest lineages of terrestrial Fungi.</title>
        <authorList>
            <consortium name="DOE Joint Genome Institute"/>
            <person name="Uehling J."/>
            <person name="Gryganskyi A."/>
            <person name="Hameed K."/>
            <person name="Tschaplinski T."/>
            <person name="Misztal P."/>
            <person name="Wu S."/>
            <person name="Desiro A."/>
            <person name="Vande Pol N."/>
            <person name="Du Z.-Y."/>
            <person name="Zienkiewicz A."/>
            <person name="Zienkiewicz K."/>
            <person name="Morin E."/>
            <person name="Tisserant E."/>
            <person name="Splivallo R."/>
            <person name="Hainaut M."/>
            <person name="Henrissat B."/>
            <person name="Ohm R."/>
            <person name="Kuo A."/>
            <person name="Yan J."/>
            <person name="Lipzen A."/>
            <person name="Nolan M."/>
            <person name="Labutti K."/>
            <person name="Barry K."/>
            <person name="Goldstein A."/>
            <person name="Labbe J."/>
            <person name="Schadt C."/>
            <person name="Tuskan G."/>
            <person name="Grigoriev I."/>
            <person name="Martin F."/>
            <person name="Vilgalys R."/>
            <person name="Bonito G."/>
        </authorList>
    </citation>
    <scope>NUCLEOTIDE SEQUENCE [LARGE SCALE GENOMIC DNA]</scope>
    <source>
        <strain evidence="3 4">AG-77</strain>
    </source>
</reference>
<dbReference type="CDD" id="cd08276">
    <property type="entry name" value="MDR7"/>
    <property type="match status" value="1"/>
</dbReference>
<feature type="domain" description="Enoyl reductase (ER)" evidence="2">
    <location>
        <begin position="9"/>
        <end position="338"/>
    </location>
</feature>
<keyword evidence="1" id="KW-0472">Membrane</keyword>
<dbReference type="AlphaFoldDB" id="A0A197JFU8"/>
<dbReference type="Pfam" id="PF00107">
    <property type="entry name" value="ADH_zinc_N"/>
    <property type="match status" value="1"/>
</dbReference>
<dbReference type="STRING" id="1314771.A0A197JFU8"/>
<dbReference type="InterPro" id="IPR013149">
    <property type="entry name" value="ADH-like_C"/>
</dbReference>
<evidence type="ECO:0000256" key="1">
    <source>
        <dbReference type="SAM" id="Phobius"/>
    </source>
</evidence>
<dbReference type="Proteomes" id="UP000078512">
    <property type="component" value="Unassembled WGS sequence"/>
</dbReference>
<evidence type="ECO:0000313" key="4">
    <source>
        <dbReference type="Proteomes" id="UP000078512"/>
    </source>
</evidence>
<dbReference type="SUPFAM" id="SSF51735">
    <property type="entry name" value="NAD(P)-binding Rossmann-fold domains"/>
    <property type="match status" value="1"/>
</dbReference>